<evidence type="ECO:0000256" key="2">
    <source>
        <dbReference type="SAM" id="SignalP"/>
    </source>
</evidence>
<reference evidence="4" key="1">
    <citation type="journal article" date="2019" name="Int. J. Syst. Evol. Microbiol.">
        <title>The Global Catalogue of Microorganisms (GCM) 10K type strain sequencing project: providing services to taxonomists for standard genome sequencing and annotation.</title>
        <authorList>
            <consortium name="The Broad Institute Genomics Platform"/>
            <consortium name="The Broad Institute Genome Sequencing Center for Infectious Disease"/>
            <person name="Wu L."/>
            <person name="Ma J."/>
        </authorList>
    </citation>
    <scope>NUCLEOTIDE SEQUENCE [LARGE SCALE GENOMIC DNA]</scope>
    <source>
        <strain evidence="4">JCM 31202</strain>
    </source>
</reference>
<feature type="chain" id="PRO_5047422632" description="Carboxypeptidase regulatory-like domain-containing protein" evidence="2">
    <location>
        <begin position="27"/>
        <end position="539"/>
    </location>
</feature>
<keyword evidence="4" id="KW-1185">Reference proteome</keyword>
<dbReference type="RefSeq" id="WP_378296501.1">
    <property type="nucleotide sequence ID" value="NZ_JBHTJA010000004.1"/>
</dbReference>
<gene>
    <name evidence="3" type="ORF">ACFQ11_04495</name>
</gene>
<feature type="signal peptide" evidence="2">
    <location>
        <begin position="1"/>
        <end position="26"/>
    </location>
</feature>
<evidence type="ECO:0000256" key="1">
    <source>
        <dbReference type="SAM" id="MobiDB-lite"/>
    </source>
</evidence>
<keyword evidence="2" id="KW-0732">Signal</keyword>
<proteinExistence type="predicted"/>
<protein>
    <recommendedName>
        <fullName evidence="5">Carboxypeptidase regulatory-like domain-containing protein</fullName>
    </recommendedName>
</protein>
<evidence type="ECO:0000313" key="3">
    <source>
        <dbReference type="EMBL" id="MFD0899636.1"/>
    </source>
</evidence>
<evidence type="ECO:0008006" key="5">
    <source>
        <dbReference type="Google" id="ProtNLM"/>
    </source>
</evidence>
<name>A0ABW3EH53_9ACTN</name>
<accession>A0ABW3EH53</accession>
<comment type="caution">
    <text evidence="3">The sequence shown here is derived from an EMBL/GenBank/DDBJ whole genome shotgun (WGS) entry which is preliminary data.</text>
</comment>
<dbReference type="EMBL" id="JBHTJA010000004">
    <property type="protein sequence ID" value="MFD0899636.1"/>
    <property type="molecule type" value="Genomic_DNA"/>
</dbReference>
<dbReference type="Proteomes" id="UP001596972">
    <property type="component" value="Unassembled WGS sequence"/>
</dbReference>
<evidence type="ECO:0000313" key="4">
    <source>
        <dbReference type="Proteomes" id="UP001596972"/>
    </source>
</evidence>
<sequence>MPTKKIVPALAAAALVMTGAAAPAQAAPARPAPAPAATPAVPKDGYRAPKTAGTPRRPDVRPLTALRAAAGVPVRIRVIDREGRAPAATYVTLIPLDGSPGFGAEVTDGYLEGVVPDGRYAVTAQVRTGESTTLVHLPDVRPGDLALDARAGVRVLPRVDRAGAALLTASVEVAQRIGGETLPLASTWGDRELYVVPTAPADGLTLRAQAYLTEGGAADGSPYVYGLANVVEGRVADPFPATVRTGTLAAYRTRYGTAGGAACGGGHYGVEWGTGFRIGYYVGAGALPTVRTEYFSPGFTWALDSAITTPDCAFGEFVERSRMVTPRHPGRYEHDWHIGPFAPGPSTAIWSTAGGEPSIAVRLLSTWDSTSHLAPYAGTTGTSRLLDAEGREVYRSDRPGVAHDWSAPPPGEYTLVVDADRKAPWADRASAIRSEVRFTVRDREPVALPYLRVKTPLDIRNRARAGAPQPITLDVEGTTRAPALHVSHDDGRTWRAVRVAEAGGAWRAVIRNPSSGAVSLRATVPGVLDQTLIGAYAVR</sequence>
<organism evidence="3 4">
    <name type="scientific">Actinomadura sediminis</name>
    <dbReference type="NCBI Taxonomy" id="1038904"/>
    <lineage>
        <taxon>Bacteria</taxon>
        <taxon>Bacillati</taxon>
        <taxon>Actinomycetota</taxon>
        <taxon>Actinomycetes</taxon>
        <taxon>Streptosporangiales</taxon>
        <taxon>Thermomonosporaceae</taxon>
        <taxon>Actinomadura</taxon>
    </lineage>
</organism>
<feature type="region of interest" description="Disordered" evidence="1">
    <location>
        <begin position="27"/>
        <end position="60"/>
    </location>
</feature>